<sequence length="119" mass="12879">MLVAVKVCVGKSGTKHEAQVNVAWSRPNGGPLNAFDDFLVHTRLERNDVAKDQAHVGLTYLINSKSGGQQEANGKWYDSPLTGGWTADVTIDDDLDNDGKGEFVWNLPGSHEVSLDGVE</sequence>
<dbReference type="EMBL" id="JBHMEI010000001">
    <property type="protein sequence ID" value="MFB9200037.1"/>
    <property type="molecule type" value="Genomic_DNA"/>
</dbReference>
<dbReference type="Proteomes" id="UP001589647">
    <property type="component" value="Unassembled WGS sequence"/>
</dbReference>
<proteinExistence type="predicted"/>
<protein>
    <submittedName>
        <fullName evidence="1">Uncharacterized protein</fullName>
    </submittedName>
</protein>
<reference evidence="1 2" key="1">
    <citation type="submission" date="2024-09" db="EMBL/GenBank/DDBJ databases">
        <authorList>
            <person name="Sun Q."/>
            <person name="Mori K."/>
        </authorList>
    </citation>
    <scope>NUCLEOTIDE SEQUENCE [LARGE SCALE GENOMIC DNA]</scope>
    <source>
        <strain evidence="1 2">CCM 3426</strain>
    </source>
</reference>
<accession>A0ABV5I680</accession>
<dbReference type="RefSeq" id="WP_189645650.1">
    <property type="nucleotide sequence ID" value="NZ_BMRC01000001.1"/>
</dbReference>
<name>A0ABV5I680_9ACTN</name>
<comment type="caution">
    <text evidence="1">The sequence shown here is derived from an EMBL/GenBank/DDBJ whole genome shotgun (WGS) entry which is preliminary data.</text>
</comment>
<keyword evidence="2" id="KW-1185">Reference proteome</keyword>
<organism evidence="1 2">
    <name type="scientific">Nonomuraea spiralis</name>
    <dbReference type="NCBI Taxonomy" id="46182"/>
    <lineage>
        <taxon>Bacteria</taxon>
        <taxon>Bacillati</taxon>
        <taxon>Actinomycetota</taxon>
        <taxon>Actinomycetes</taxon>
        <taxon>Streptosporangiales</taxon>
        <taxon>Streptosporangiaceae</taxon>
        <taxon>Nonomuraea</taxon>
    </lineage>
</organism>
<evidence type="ECO:0000313" key="1">
    <source>
        <dbReference type="EMBL" id="MFB9200037.1"/>
    </source>
</evidence>
<gene>
    <name evidence="1" type="ORF">ACFFV7_02435</name>
</gene>
<evidence type="ECO:0000313" key="2">
    <source>
        <dbReference type="Proteomes" id="UP001589647"/>
    </source>
</evidence>